<feature type="region of interest" description="Disordered" evidence="14">
    <location>
        <begin position="569"/>
        <end position="594"/>
    </location>
</feature>
<feature type="compositionally biased region" description="Basic and acidic residues" evidence="14">
    <location>
        <begin position="718"/>
        <end position="727"/>
    </location>
</feature>
<evidence type="ECO:0000256" key="2">
    <source>
        <dbReference type="ARBA" id="ARBA00004123"/>
    </source>
</evidence>
<dbReference type="AlphaFoldDB" id="A0A6L2PDD6"/>
<evidence type="ECO:0000256" key="1">
    <source>
        <dbReference type="ARBA" id="ARBA00003983"/>
    </source>
</evidence>
<feature type="compositionally biased region" description="Basic and acidic residues" evidence="14">
    <location>
        <begin position="207"/>
        <end position="217"/>
    </location>
</feature>
<keyword evidence="17" id="KW-1185">Reference proteome</keyword>
<keyword evidence="8" id="KW-0677">Repeat</keyword>
<dbReference type="FunFam" id="3.30.160.60:FF:001482">
    <property type="entry name" value="Hunchback"/>
    <property type="match status" value="1"/>
</dbReference>
<feature type="region of interest" description="Disordered" evidence="14">
    <location>
        <begin position="100"/>
        <end position="174"/>
    </location>
</feature>
<dbReference type="GO" id="GO:0000977">
    <property type="term" value="F:RNA polymerase II transcription regulatory region sequence-specific DNA binding"/>
    <property type="evidence" value="ECO:0007669"/>
    <property type="project" value="UniProtKB-ARBA"/>
</dbReference>
<feature type="compositionally biased region" description="Polar residues" evidence="14">
    <location>
        <begin position="228"/>
        <end position="240"/>
    </location>
</feature>
<keyword evidence="5" id="KW-0217">Developmental protein</keyword>
<feature type="compositionally biased region" description="Low complexity" evidence="14">
    <location>
        <begin position="156"/>
        <end position="173"/>
    </location>
</feature>
<keyword evidence="6" id="KW-0302">Gap protein</keyword>
<dbReference type="SUPFAM" id="SSF57667">
    <property type="entry name" value="beta-beta-alpha zinc fingers"/>
    <property type="match status" value="2"/>
</dbReference>
<feature type="region of interest" description="Disordered" evidence="14">
    <location>
        <begin position="855"/>
        <end position="875"/>
    </location>
</feature>
<feature type="region of interest" description="Disordered" evidence="14">
    <location>
        <begin position="260"/>
        <end position="300"/>
    </location>
</feature>
<evidence type="ECO:0000256" key="3">
    <source>
        <dbReference type="ARBA" id="ARBA00007746"/>
    </source>
</evidence>
<dbReference type="FunFam" id="3.30.160.60:FF:001301">
    <property type="entry name" value="Blast:Protein hunchback"/>
    <property type="match status" value="1"/>
</dbReference>
<dbReference type="PROSITE" id="PS50157">
    <property type="entry name" value="ZINC_FINGER_C2H2_2"/>
    <property type="match status" value="3"/>
</dbReference>
<dbReference type="InterPro" id="IPR036236">
    <property type="entry name" value="Znf_C2H2_sf"/>
</dbReference>
<dbReference type="PROSITE" id="PS00028">
    <property type="entry name" value="ZINC_FINGER_C2H2_1"/>
    <property type="match status" value="2"/>
</dbReference>
<feature type="compositionally biased region" description="Low complexity" evidence="14">
    <location>
        <begin position="218"/>
        <end position="227"/>
    </location>
</feature>
<evidence type="ECO:0000256" key="9">
    <source>
        <dbReference type="ARBA" id="ARBA00022771"/>
    </source>
</evidence>
<evidence type="ECO:0000313" key="16">
    <source>
        <dbReference type="EMBL" id="GFG30579.1"/>
    </source>
</evidence>
<feature type="compositionally biased region" description="Polar residues" evidence="14">
    <location>
        <begin position="799"/>
        <end position="813"/>
    </location>
</feature>
<keyword evidence="9 13" id="KW-0863">Zinc-finger</keyword>
<comment type="similarity">
    <text evidence="3">Belongs to the hunchback C2H2-type zinc-finger protein family.</text>
</comment>
<feature type="region of interest" description="Disordered" evidence="14">
    <location>
        <begin position="799"/>
        <end position="829"/>
    </location>
</feature>
<evidence type="ECO:0000256" key="4">
    <source>
        <dbReference type="ARBA" id="ARBA00013638"/>
    </source>
</evidence>
<dbReference type="Proteomes" id="UP000502823">
    <property type="component" value="Unassembled WGS sequence"/>
</dbReference>
<feature type="domain" description="C2H2-type" evidence="15">
    <location>
        <begin position="496"/>
        <end position="520"/>
    </location>
</feature>
<evidence type="ECO:0000256" key="14">
    <source>
        <dbReference type="SAM" id="MobiDB-lite"/>
    </source>
</evidence>
<feature type="compositionally biased region" description="Low complexity" evidence="14">
    <location>
        <begin position="280"/>
        <end position="298"/>
    </location>
</feature>
<gene>
    <name evidence="16" type="ORF">Cfor_10497</name>
</gene>
<keyword evidence="7" id="KW-0479">Metal-binding</keyword>
<keyword evidence="10" id="KW-0862">Zinc</keyword>
<dbReference type="GO" id="GO:0035282">
    <property type="term" value="P:segmentation"/>
    <property type="evidence" value="ECO:0007669"/>
    <property type="project" value="UniProtKB-KW"/>
</dbReference>
<dbReference type="Gene3D" id="3.30.160.60">
    <property type="entry name" value="Classic Zinc Finger"/>
    <property type="match status" value="3"/>
</dbReference>
<dbReference type="EMBL" id="BLKM01010564">
    <property type="protein sequence ID" value="GFG30579.1"/>
    <property type="molecule type" value="Genomic_DNA"/>
</dbReference>
<dbReference type="GO" id="GO:0005634">
    <property type="term" value="C:nucleus"/>
    <property type="evidence" value="ECO:0007669"/>
    <property type="project" value="UniProtKB-SubCell"/>
</dbReference>
<feature type="region of interest" description="Disordered" evidence="14">
    <location>
        <begin position="207"/>
        <end position="242"/>
    </location>
</feature>
<proteinExistence type="inferred from homology"/>
<dbReference type="SMART" id="SM00355">
    <property type="entry name" value="ZnF_C2H2"/>
    <property type="match status" value="8"/>
</dbReference>
<dbReference type="PANTHER" id="PTHR24392">
    <property type="entry name" value="ZINC FINGER PROTEIN"/>
    <property type="match status" value="1"/>
</dbReference>
<dbReference type="PANTHER" id="PTHR24392:SF49">
    <property type="entry name" value="PROTEIN HUNCHBACK"/>
    <property type="match status" value="1"/>
</dbReference>
<comment type="subcellular location">
    <subcellularLocation>
        <location evidence="2">Nucleus</location>
    </subcellularLocation>
</comment>
<feature type="compositionally biased region" description="Polar residues" evidence="14">
    <location>
        <begin position="260"/>
        <end position="279"/>
    </location>
</feature>
<feature type="compositionally biased region" description="Basic and acidic residues" evidence="14">
    <location>
        <begin position="814"/>
        <end position="826"/>
    </location>
</feature>
<evidence type="ECO:0000256" key="10">
    <source>
        <dbReference type="ARBA" id="ARBA00022833"/>
    </source>
</evidence>
<evidence type="ECO:0000256" key="5">
    <source>
        <dbReference type="ARBA" id="ARBA00022473"/>
    </source>
</evidence>
<protein>
    <recommendedName>
        <fullName evidence="4">Protein hunchback</fullName>
    </recommendedName>
</protein>
<dbReference type="GO" id="GO:0008270">
    <property type="term" value="F:zinc ion binding"/>
    <property type="evidence" value="ECO:0007669"/>
    <property type="project" value="UniProtKB-KW"/>
</dbReference>
<feature type="domain" description="C2H2-type" evidence="15">
    <location>
        <begin position="468"/>
        <end position="495"/>
    </location>
</feature>
<dbReference type="InParanoid" id="A0A6L2PDD6"/>
<reference evidence="17" key="1">
    <citation type="submission" date="2020-01" db="EMBL/GenBank/DDBJ databases">
        <title>Draft genome sequence of the Termite Coptotermes fromosanus.</title>
        <authorList>
            <person name="Itakura S."/>
            <person name="Yosikawa Y."/>
            <person name="Umezawa K."/>
        </authorList>
    </citation>
    <scope>NUCLEOTIDE SEQUENCE [LARGE SCALE GENOMIC DNA]</scope>
</reference>
<evidence type="ECO:0000256" key="12">
    <source>
        <dbReference type="ARBA" id="ARBA00023242"/>
    </source>
</evidence>
<dbReference type="InterPro" id="IPR013087">
    <property type="entry name" value="Znf_C2H2_type"/>
</dbReference>
<keyword evidence="12" id="KW-0539">Nucleus</keyword>
<evidence type="ECO:0000256" key="8">
    <source>
        <dbReference type="ARBA" id="ARBA00022737"/>
    </source>
</evidence>
<dbReference type="FunCoup" id="A0A6L2PDD6">
    <property type="interactions" value="59"/>
</dbReference>
<feature type="domain" description="C2H2-type" evidence="15">
    <location>
        <begin position="356"/>
        <end position="383"/>
    </location>
</feature>
<dbReference type="GO" id="GO:0000122">
    <property type="term" value="P:negative regulation of transcription by RNA polymerase II"/>
    <property type="evidence" value="ECO:0007669"/>
    <property type="project" value="UniProtKB-ARBA"/>
</dbReference>
<feature type="compositionally biased region" description="Polar residues" evidence="14">
    <location>
        <begin position="865"/>
        <end position="874"/>
    </location>
</feature>
<evidence type="ECO:0000256" key="6">
    <source>
        <dbReference type="ARBA" id="ARBA00022492"/>
    </source>
</evidence>
<evidence type="ECO:0000313" key="17">
    <source>
        <dbReference type="Proteomes" id="UP000502823"/>
    </source>
</evidence>
<keyword evidence="11" id="KW-0238">DNA-binding</keyword>
<evidence type="ECO:0000256" key="11">
    <source>
        <dbReference type="ARBA" id="ARBA00023125"/>
    </source>
</evidence>
<comment type="function">
    <text evidence="1">Gap class segmentation protein that controls development of head structures.</text>
</comment>
<accession>A0A6L2PDD6</accession>
<feature type="region of interest" description="Disordered" evidence="14">
    <location>
        <begin position="711"/>
        <end position="761"/>
    </location>
</feature>
<name>A0A6L2PDD6_COPFO</name>
<organism evidence="16 17">
    <name type="scientific">Coptotermes formosanus</name>
    <name type="common">Formosan subterranean termite</name>
    <dbReference type="NCBI Taxonomy" id="36987"/>
    <lineage>
        <taxon>Eukaryota</taxon>
        <taxon>Metazoa</taxon>
        <taxon>Ecdysozoa</taxon>
        <taxon>Arthropoda</taxon>
        <taxon>Hexapoda</taxon>
        <taxon>Insecta</taxon>
        <taxon>Pterygota</taxon>
        <taxon>Neoptera</taxon>
        <taxon>Polyneoptera</taxon>
        <taxon>Dictyoptera</taxon>
        <taxon>Blattodea</taxon>
        <taxon>Blattoidea</taxon>
        <taxon>Termitoidae</taxon>
        <taxon>Rhinotermitidae</taxon>
        <taxon>Coptotermes</taxon>
    </lineage>
</organism>
<sequence>MQNQRMTKTAKDRMEGIRKKGIPHKRWRDEVEGDLTLSPQCMPESDAFGLLHGISWLKFILLVVLSVPTSGLTPHNSPEAYDSNLLFLLRIHMQFSIKQEPVDTEHGSHSPNNDSGISPDHGSSGSSSTGRPSPGQSGSFGSPEYFNVQESQQMRSQPNVQSSTSSSQFPNNQHHITQNISPIWEISLLALGGPGNPVLDHSLLKHTSETSDSDHPHQQPSRSPSSRNQITQNRTPNSSPIHCLKTLVTPIANRSHIVSHNTVSPVKTPPISTTNASSVLNTSLSDDNSMSSSSSSSTLVLDGRDENFKMTLPEGQQNPLRCLEMAVEESSIMGGKRAHGLSPGAGAINNGMRNIYQCPLCDYSTLSRTDFNEHNKTHCPDQKCSKCNFVTKDLAELETHLSEHHMISPGIIQQFVEANEEQAGIRVPRVNSQGKVKTFRCKQCNFVAVTKTEFWNHSRQHIKKDKMLTCPRCPFVTEYKHHLEYHLRNHANSKPYQCPHCSYICVNKSMLNSHLKSHSNVCQYRCATCKYETKYLHSLKVHLRKYEHTPAMVLNPDGTPNPDPIIDVYGTRRGPKQRPRNTMKSTSKENNNDIPLPYHAPPPLPVFQPSYQVIPHQHSKHPVAYPYGCIMPNAFIANNNNNSLLPNFPQPGIICTREKGAEFPDLKRNLPNENSEHFFATTFQYDHMGTSNNNNKNIASGSNDFKMIAPEQSAEEQNPDKRNKLGTEEEVMSCNSKEEEGDPLDLSKPEAMNVSSEASVSYVTPSILHKSTSMKTSKHRRKGQAYKLEQISWKLQQSSLSENGGVNRSSSHVSESEQKPPPERTDNLMNTQDAQEDDIHGKQHSQSELMEVNEDLPKTREENSSAHANNSVSGDNPEVYHCAHCDIIFNDFLLYSIHKGYHGFQDPFTCNMCGVQTANKVDFFLHIARSSHS</sequence>
<evidence type="ECO:0000256" key="7">
    <source>
        <dbReference type="ARBA" id="ARBA00022723"/>
    </source>
</evidence>
<evidence type="ECO:0000256" key="13">
    <source>
        <dbReference type="PROSITE-ProRule" id="PRU00042"/>
    </source>
</evidence>
<evidence type="ECO:0000259" key="15">
    <source>
        <dbReference type="PROSITE" id="PS50157"/>
    </source>
</evidence>
<dbReference type="OrthoDB" id="10015593at2759"/>
<comment type="caution">
    <text evidence="16">The sequence shown here is derived from an EMBL/GenBank/DDBJ whole genome shotgun (WGS) entry which is preliminary data.</text>
</comment>
<feature type="compositionally biased region" description="Basic and acidic residues" evidence="14">
    <location>
        <begin position="855"/>
        <end position="864"/>
    </location>
</feature>
<dbReference type="GO" id="GO:0040034">
    <property type="term" value="P:regulation of development, heterochronic"/>
    <property type="evidence" value="ECO:0007669"/>
    <property type="project" value="UniProtKB-ARBA"/>
</dbReference>
<feature type="compositionally biased region" description="Low complexity" evidence="14">
    <location>
        <begin position="115"/>
        <end position="143"/>
    </location>
</feature>